<name>A0A7X3MDU3_9FIRM</name>
<protein>
    <submittedName>
        <fullName evidence="1">Uncharacterized protein</fullName>
    </submittedName>
</protein>
<accession>A0A7X3MDU3</accession>
<gene>
    <name evidence="1" type="ORF">GN277_04150</name>
</gene>
<evidence type="ECO:0000313" key="2">
    <source>
        <dbReference type="Proteomes" id="UP000460412"/>
    </source>
</evidence>
<comment type="caution">
    <text evidence="1">The sequence shown here is derived from an EMBL/GenBank/DDBJ whole genome shotgun (WGS) entry which is preliminary data.</text>
</comment>
<dbReference type="RefSeq" id="WP_159749937.1">
    <property type="nucleotide sequence ID" value="NZ_WUQX01000001.1"/>
</dbReference>
<evidence type="ECO:0000313" key="1">
    <source>
        <dbReference type="EMBL" id="MXP74598.1"/>
    </source>
</evidence>
<keyword evidence="2" id="KW-1185">Reference proteome</keyword>
<dbReference type="AlphaFoldDB" id="A0A7X3MDU3"/>
<organism evidence="1 2">
    <name type="scientific">Sporofaciens musculi</name>
    <dbReference type="NCBI Taxonomy" id="2681861"/>
    <lineage>
        <taxon>Bacteria</taxon>
        <taxon>Bacillati</taxon>
        <taxon>Bacillota</taxon>
        <taxon>Clostridia</taxon>
        <taxon>Lachnospirales</taxon>
        <taxon>Lachnospiraceae</taxon>
        <taxon>Sporofaciens</taxon>
    </lineage>
</organism>
<dbReference type="Proteomes" id="UP000460412">
    <property type="component" value="Unassembled WGS sequence"/>
</dbReference>
<proteinExistence type="predicted"/>
<dbReference type="EMBL" id="WUQX01000001">
    <property type="protein sequence ID" value="MXP74598.1"/>
    <property type="molecule type" value="Genomic_DNA"/>
</dbReference>
<sequence>MENQVWVKVSLFLKELRCEDIKRNSVIHLESCQKEKKALKIVRQIWEKEQKNLSELQQKTICNYIEQIQAVSFEEQQEAYCQGIIDCVQILSGLGLLESDGKIERAIEKLK</sequence>
<reference evidence="1 2" key="1">
    <citation type="submission" date="2019-12" db="EMBL/GenBank/DDBJ databases">
        <title>Sporaefaciens musculi gen. nov., sp. nov., a novel bacterium isolated from the caecum of an obese mouse.</title>
        <authorList>
            <person name="Rasmussen T.S."/>
            <person name="Streidl T."/>
            <person name="Hitch T.C.A."/>
            <person name="Wortmann E."/>
            <person name="Deptula P."/>
            <person name="Hansen M."/>
            <person name="Nielsen D.S."/>
            <person name="Clavel T."/>
            <person name="Vogensen F.K."/>
        </authorList>
    </citation>
    <scope>NUCLEOTIDE SEQUENCE [LARGE SCALE GENOMIC DNA]</scope>
    <source>
        <strain evidence="1 2">WCA-9-b2</strain>
    </source>
</reference>